<reference evidence="2 3" key="1">
    <citation type="submission" date="2016-10" db="EMBL/GenBank/DDBJ databases">
        <title>The genome of Paramicrosporidium saccamoebae is the missing link in understanding Cryptomycota and Microsporidia evolution.</title>
        <authorList>
            <person name="Quandt C.A."/>
            <person name="Beaudet D."/>
            <person name="Corsaro D."/>
            <person name="Michel R."/>
            <person name="Corradi N."/>
            <person name="James T."/>
        </authorList>
    </citation>
    <scope>NUCLEOTIDE SEQUENCE [LARGE SCALE GENOMIC DNA]</scope>
    <source>
        <strain evidence="2 3">KSL3</strain>
    </source>
</reference>
<organism evidence="2 3">
    <name type="scientific">Paramicrosporidium saccamoebae</name>
    <dbReference type="NCBI Taxonomy" id="1246581"/>
    <lineage>
        <taxon>Eukaryota</taxon>
        <taxon>Fungi</taxon>
        <taxon>Fungi incertae sedis</taxon>
        <taxon>Cryptomycota</taxon>
        <taxon>Cryptomycota incertae sedis</taxon>
        <taxon>Paramicrosporidium</taxon>
    </lineage>
</organism>
<accession>A0A2H9TFV1</accession>
<sequence>MLSIETEPYEEVSPGTSSIASEIGKAHEQPKSTLVDSIAEEDIAIEESLNKRPAVIMKRRPSTPALIKPFLALVRNTGVMSTVYNISGRGNLAHLKIVTRDVNGYRYHPSTIRDLMEYQQRCTSNTKMPPELVIRLVARLLQDW</sequence>
<comment type="caution">
    <text evidence="2">The sequence shown here is derived from an EMBL/GenBank/DDBJ whole genome shotgun (WGS) entry which is preliminary data.</text>
</comment>
<dbReference type="AlphaFoldDB" id="A0A2H9TFV1"/>
<evidence type="ECO:0000256" key="1">
    <source>
        <dbReference type="SAM" id="MobiDB-lite"/>
    </source>
</evidence>
<dbReference type="Proteomes" id="UP000240830">
    <property type="component" value="Unassembled WGS sequence"/>
</dbReference>
<evidence type="ECO:0000313" key="2">
    <source>
        <dbReference type="EMBL" id="PJF16606.1"/>
    </source>
</evidence>
<protein>
    <submittedName>
        <fullName evidence="2">Uncharacterized protein</fullName>
    </submittedName>
</protein>
<name>A0A2H9TFV1_9FUNG</name>
<gene>
    <name evidence="2" type="ORF">PSACC_03588</name>
</gene>
<proteinExistence type="predicted"/>
<dbReference type="EMBL" id="MTSL01000213">
    <property type="protein sequence ID" value="PJF16606.1"/>
    <property type="molecule type" value="Genomic_DNA"/>
</dbReference>
<keyword evidence="3" id="KW-1185">Reference proteome</keyword>
<evidence type="ECO:0000313" key="3">
    <source>
        <dbReference type="Proteomes" id="UP000240830"/>
    </source>
</evidence>
<feature type="region of interest" description="Disordered" evidence="1">
    <location>
        <begin position="1"/>
        <end position="32"/>
    </location>
</feature>